<dbReference type="RefSeq" id="WP_254571594.1">
    <property type="nucleotide sequence ID" value="NZ_CP098502.1"/>
</dbReference>
<accession>A0ABY5DW41</accession>
<proteinExistence type="predicted"/>
<dbReference type="PANTHER" id="PTHR43798">
    <property type="entry name" value="MONOACYLGLYCEROL LIPASE"/>
    <property type="match status" value="1"/>
</dbReference>
<dbReference type="PRINTS" id="PR00111">
    <property type="entry name" value="ABHYDROLASE"/>
</dbReference>
<sequence length="286" mass="31156">MSENSPALYRAGRGEPVVLLHGFTGTWAHWRPVLADLAARYEVIAPTLAGHAGGPPLEVSERAVIHDAADHLEQHLDDLGVGTAHFVGNSMGGLLSLELAKRGRARSVVAFSPGGLWDPSGPEADRIAAFFTRQIKLTKATIGQAPRLVARPGARRVAFRDIMRHGELVPAADAVDLMRTSIECRVVDDVLRALRSGQAHIEGLEQITSPTRIAWAERDRILPMATHSPRARREIPDVDYVVLPRVGHVPMWDDTRLVVRTITEFVDRYVTGEPAAEHKTPAAAAS</sequence>
<dbReference type="InterPro" id="IPR050266">
    <property type="entry name" value="AB_hydrolase_sf"/>
</dbReference>
<dbReference type="InterPro" id="IPR029058">
    <property type="entry name" value="AB_hydrolase_fold"/>
</dbReference>
<evidence type="ECO:0000313" key="3">
    <source>
        <dbReference type="Proteomes" id="UP001056035"/>
    </source>
</evidence>
<evidence type="ECO:0000259" key="1">
    <source>
        <dbReference type="Pfam" id="PF12697"/>
    </source>
</evidence>
<dbReference type="Pfam" id="PF12697">
    <property type="entry name" value="Abhydrolase_6"/>
    <property type="match status" value="1"/>
</dbReference>
<keyword evidence="3" id="KW-1185">Reference proteome</keyword>
<dbReference type="Gene3D" id="3.40.50.1820">
    <property type="entry name" value="alpha/beta hydrolase"/>
    <property type="match status" value="1"/>
</dbReference>
<protein>
    <submittedName>
        <fullName evidence="2">Alpha/beta fold hydrolase</fullName>
    </submittedName>
</protein>
<feature type="domain" description="AB hydrolase-1" evidence="1">
    <location>
        <begin position="17"/>
        <end position="259"/>
    </location>
</feature>
<dbReference type="GO" id="GO:0016787">
    <property type="term" value="F:hydrolase activity"/>
    <property type="evidence" value="ECO:0007669"/>
    <property type="project" value="UniProtKB-KW"/>
</dbReference>
<keyword evidence="2" id="KW-0378">Hydrolase</keyword>
<dbReference type="EMBL" id="CP098502">
    <property type="protein sequence ID" value="UTI64902.1"/>
    <property type="molecule type" value="Genomic_DNA"/>
</dbReference>
<organism evidence="2 3">
    <name type="scientific">Paraconexibacter antarcticus</name>
    <dbReference type="NCBI Taxonomy" id="2949664"/>
    <lineage>
        <taxon>Bacteria</taxon>
        <taxon>Bacillati</taxon>
        <taxon>Actinomycetota</taxon>
        <taxon>Thermoleophilia</taxon>
        <taxon>Solirubrobacterales</taxon>
        <taxon>Paraconexibacteraceae</taxon>
        <taxon>Paraconexibacter</taxon>
    </lineage>
</organism>
<name>A0ABY5DW41_9ACTN</name>
<reference evidence="2 3" key="1">
    <citation type="submission" date="2022-06" db="EMBL/GenBank/DDBJ databases">
        <title>Paraconexibacter antarcticus.</title>
        <authorList>
            <person name="Kim C.S."/>
        </authorList>
    </citation>
    <scope>NUCLEOTIDE SEQUENCE [LARGE SCALE GENOMIC DNA]</scope>
    <source>
        <strain evidence="2 3">02-257</strain>
    </source>
</reference>
<gene>
    <name evidence="2" type="ORF">NBH00_01535</name>
</gene>
<dbReference type="Proteomes" id="UP001056035">
    <property type="component" value="Chromosome"/>
</dbReference>
<dbReference type="InterPro" id="IPR000073">
    <property type="entry name" value="AB_hydrolase_1"/>
</dbReference>
<evidence type="ECO:0000313" key="2">
    <source>
        <dbReference type="EMBL" id="UTI64902.1"/>
    </source>
</evidence>
<dbReference type="SUPFAM" id="SSF53474">
    <property type="entry name" value="alpha/beta-Hydrolases"/>
    <property type="match status" value="1"/>
</dbReference>